<evidence type="ECO:0000256" key="1">
    <source>
        <dbReference type="SAM" id="MobiDB-lite"/>
    </source>
</evidence>
<feature type="region of interest" description="Disordered" evidence="1">
    <location>
        <begin position="1"/>
        <end position="42"/>
    </location>
</feature>
<name>A0ABN0TYT1_9PSEU</name>
<evidence type="ECO:0000313" key="2">
    <source>
        <dbReference type="EMBL" id="GAA0233638.1"/>
    </source>
</evidence>
<dbReference type="EMBL" id="BAAABU010000006">
    <property type="protein sequence ID" value="GAA0233638.1"/>
    <property type="molecule type" value="Genomic_DNA"/>
</dbReference>
<proteinExistence type="predicted"/>
<feature type="compositionally biased region" description="Polar residues" evidence="1">
    <location>
        <begin position="1"/>
        <end position="29"/>
    </location>
</feature>
<accession>A0ABN0TYT1</accession>
<reference evidence="2 3" key="1">
    <citation type="journal article" date="2019" name="Int. J. Syst. Evol. Microbiol.">
        <title>The Global Catalogue of Microorganisms (GCM) 10K type strain sequencing project: providing services to taxonomists for standard genome sequencing and annotation.</title>
        <authorList>
            <consortium name="The Broad Institute Genomics Platform"/>
            <consortium name="The Broad Institute Genome Sequencing Center for Infectious Disease"/>
            <person name="Wu L."/>
            <person name="Ma J."/>
        </authorList>
    </citation>
    <scope>NUCLEOTIDE SEQUENCE [LARGE SCALE GENOMIC DNA]</scope>
    <source>
        <strain evidence="2 3">JCM 3380</strain>
    </source>
</reference>
<evidence type="ECO:0000313" key="3">
    <source>
        <dbReference type="Proteomes" id="UP001500416"/>
    </source>
</evidence>
<comment type="caution">
    <text evidence="2">The sequence shown here is derived from an EMBL/GenBank/DDBJ whole genome shotgun (WGS) entry which is preliminary data.</text>
</comment>
<dbReference type="Proteomes" id="UP001500416">
    <property type="component" value="Unassembled WGS sequence"/>
</dbReference>
<organism evidence="2 3">
    <name type="scientific">Saccharothrix mutabilis subsp. mutabilis</name>
    <dbReference type="NCBI Taxonomy" id="66855"/>
    <lineage>
        <taxon>Bacteria</taxon>
        <taxon>Bacillati</taxon>
        <taxon>Actinomycetota</taxon>
        <taxon>Actinomycetes</taxon>
        <taxon>Pseudonocardiales</taxon>
        <taxon>Pseudonocardiaceae</taxon>
        <taxon>Saccharothrix</taxon>
    </lineage>
</organism>
<keyword evidence="3" id="KW-1185">Reference proteome</keyword>
<sequence>MASTTRPASTGVLTASTADTTVSARNTPNLARCGPANPTTRLNVPRRTAFGVPDAAIALRIKPHVPSTTGENAQVGSRLPGAGDYLSAVGVARARPPPPRPSFYGTRESGKGRRSCMSPIG</sequence>
<protein>
    <submittedName>
        <fullName evidence="2">Uncharacterized protein</fullName>
    </submittedName>
</protein>
<feature type="region of interest" description="Disordered" evidence="1">
    <location>
        <begin position="91"/>
        <end position="121"/>
    </location>
</feature>
<gene>
    <name evidence="2" type="ORF">GCM10010492_35630</name>
</gene>